<proteinExistence type="predicted"/>
<name>A0A267FH25_9PLAT</name>
<sequence length="324" mass="36204">MANKAASGSSCDLQQDGSFLKLVISSIPTKTLLFDANNNTVSYAKRRKEKKEAGVRRSFPANQVAGHRGADEIERLLEFIENRPPQTVGSLSRSAAGSLDRKSAEKADQKSVKEEFKAAVETEAEPANEQLQADEAFVERPEETSTEFPAEPAEVNAEAAVEASDSSADKPSYAGPGCRGGRGGIGANRRTNLTHCFGSSFAGNSRCPGYGYAPGGAYNYYNRQKQQFHHQPQRGCFQQQQFVRRQEFVNSYQHRQHQRPQWQMYCNNRRFQQAVSPEQHGQRLWELARTNRLLHRDLVRASRGDSHRQLLGFLSSLAKEAPSR</sequence>
<protein>
    <submittedName>
        <fullName evidence="2">Uncharacterized protein</fullName>
    </submittedName>
</protein>
<feature type="compositionally biased region" description="Low complexity" evidence="1">
    <location>
        <begin position="149"/>
        <end position="166"/>
    </location>
</feature>
<dbReference type="Proteomes" id="UP000215902">
    <property type="component" value="Unassembled WGS sequence"/>
</dbReference>
<evidence type="ECO:0000256" key="1">
    <source>
        <dbReference type="SAM" id="MobiDB-lite"/>
    </source>
</evidence>
<reference evidence="2 3" key="1">
    <citation type="submission" date="2017-06" db="EMBL/GenBank/DDBJ databases">
        <title>A platform for efficient transgenesis in Macrostomum lignano, a flatworm model organism for stem cell research.</title>
        <authorList>
            <person name="Berezikov E."/>
        </authorList>
    </citation>
    <scope>NUCLEOTIDE SEQUENCE [LARGE SCALE GENOMIC DNA]</scope>
    <source>
        <strain evidence="2">DV1</strain>
        <tissue evidence="2">Whole organism</tissue>
    </source>
</reference>
<evidence type="ECO:0000313" key="3">
    <source>
        <dbReference type="Proteomes" id="UP000215902"/>
    </source>
</evidence>
<feature type="region of interest" description="Disordered" evidence="1">
    <location>
        <begin position="86"/>
        <end position="175"/>
    </location>
</feature>
<feature type="compositionally biased region" description="Polar residues" evidence="1">
    <location>
        <begin position="86"/>
        <end position="95"/>
    </location>
</feature>
<accession>A0A267FH25</accession>
<dbReference type="EMBL" id="NIVC01001039">
    <property type="protein sequence ID" value="PAA73066.1"/>
    <property type="molecule type" value="Genomic_DNA"/>
</dbReference>
<feature type="compositionally biased region" description="Basic and acidic residues" evidence="1">
    <location>
        <begin position="99"/>
        <end position="120"/>
    </location>
</feature>
<comment type="caution">
    <text evidence="2">The sequence shown here is derived from an EMBL/GenBank/DDBJ whole genome shotgun (WGS) entry which is preliminary data.</text>
</comment>
<gene>
    <name evidence="2" type="ORF">BOX15_Mlig000872g1</name>
</gene>
<dbReference type="AlphaFoldDB" id="A0A267FH25"/>
<keyword evidence="3" id="KW-1185">Reference proteome</keyword>
<organism evidence="2 3">
    <name type="scientific">Macrostomum lignano</name>
    <dbReference type="NCBI Taxonomy" id="282301"/>
    <lineage>
        <taxon>Eukaryota</taxon>
        <taxon>Metazoa</taxon>
        <taxon>Spiralia</taxon>
        <taxon>Lophotrochozoa</taxon>
        <taxon>Platyhelminthes</taxon>
        <taxon>Rhabditophora</taxon>
        <taxon>Macrostomorpha</taxon>
        <taxon>Macrostomida</taxon>
        <taxon>Macrostomidae</taxon>
        <taxon>Macrostomum</taxon>
    </lineage>
</organism>
<evidence type="ECO:0000313" key="2">
    <source>
        <dbReference type="EMBL" id="PAA73066.1"/>
    </source>
</evidence>